<evidence type="ECO:0000313" key="2">
    <source>
        <dbReference type="Proteomes" id="UP000298264"/>
    </source>
</evidence>
<keyword evidence="2" id="KW-1185">Reference proteome</keyword>
<dbReference type="Proteomes" id="UP000298264">
    <property type="component" value="Unassembled WGS sequence"/>
</dbReference>
<organism evidence="1 2">
    <name type="scientific">Leptospira ilyithenensis</name>
    <dbReference type="NCBI Taxonomy" id="2484901"/>
    <lineage>
        <taxon>Bacteria</taxon>
        <taxon>Pseudomonadati</taxon>
        <taxon>Spirochaetota</taxon>
        <taxon>Spirochaetia</taxon>
        <taxon>Leptospirales</taxon>
        <taxon>Leptospiraceae</taxon>
        <taxon>Leptospira</taxon>
    </lineage>
</organism>
<evidence type="ECO:0008006" key="3">
    <source>
        <dbReference type="Google" id="ProtNLM"/>
    </source>
</evidence>
<dbReference type="OrthoDB" id="323594at2"/>
<reference evidence="1" key="1">
    <citation type="journal article" date="2019" name="PLoS Negl. Trop. Dis.">
        <title>Revisiting the worldwide diversity of Leptospira species in the environment.</title>
        <authorList>
            <person name="Vincent A.T."/>
            <person name="Schiettekatte O."/>
            <person name="Bourhy P."/>
            <person name="Veyrier F.J."/>
            <person name="Picardeau M."/>
        </authorList>
    </citation>
    <scope>NUCLEOTIDE SEQUENCE [LARGE SCALE GENOMIC DNA]</scope>
    <source>
        <strain evidence="1">201400974</strain>
    </source>
</reference>
<accession>A0A4R9LTB7</accession>
<name>A0A4R9LTB7_9LEPT</name>
<sequence length="255" mass="29601">MKSKFSFSVLILFLIFEINSCATGVQSRNLLFRNNEFAIYSVKRENIKLKSEKALEQSFAHPIEISEDKILDILGNIRYKQESSYGNLLLYVFEEAEIKDFSADLMDGLRKVKPDQMLLIVSKYNPVKSVVSHYVRTGFYIWATENTIEILVGEIQSEIAFDEQGNYYDWSKIPDISFDHTPETNFILPHTGFAFKEVDGFRNRRWLVFSKKDLSKLKFEKRKVKSAKEVITSVDSDLIPEKKINRDEDDAVLPD</sequence>
<dbReference type="RefSeq" id="WP_135762393.1">
    <property type="nucleotide sequence ID" value="NZ_RQHV01000001.1"/>
</dbReference>
<dbReference type="NCBIfam" id="NF047484">
    <property type="entry name" value="LA1326_LA4305"/>
    <property type="match status" value="1"/>
</dbReference>
<dbReference type="AlphaFoldDB" id="A0A4R9LTB7"/>
<comment type="caution">
    <text evidence="1">The sequence shown here is derived from an EMBL/GenBank/DDBJ whole genome shotgun (WGS) entry which is preliminary data.</text>
</comment>
<evidence type="ECO:0000313" key="1">
    <source>
        <dbReference type="EMBL" id="TGN16761.1"/>
    </source>
</evidence>
<proteinExistence type="predicted"/>
<gene>
    <name evidence="1" type="ORF">EHS11_00120</name>
</gene>
<protein>
    <recommendedName>
        <fullName evidence="3">Lipoprotein</fullName>
    </recommendedName>
</protein>
<dbReference type="EMBL" id="RQHV01000001">
    <property type="protein sequence ID" value="TGN16761.1"/>
    <property type="molecule type" value="Genomic_DNA"/>
</dbReference>